<dbReference type="RefSeq" id="WP_166153622.1">
    <property type="nucleotide sequence ID" value="NZ_JAAOIW010000011.1"/>
</dbReference>
<evidence type="ECO:0000313" key="3">
    <source>
        <dbReference type="Proteomes" id="UP001165962"/>
    </source>
</evidence>
<gene>
    <name evidence="2" type="ORF">G9U52_26275</name>
</gene>
<dbReference type="InterPro" id="IPR024385">
    <property type="entry name" value="DUF3854"/>
</dbReference>
<keyword evidence="3" id="KW-1185">Reference proteome</keyword>
<evidence type="ECO:0000313" key="2">
    <source>
        <dbReference type="EMBL" id="NHN33322.1"/>
    </source>
</evidence>
<name>A0ABX0JA35_9BACL</name>
<proteinExistence type="predicted"/>
<sequence>MDQIEELDLADFAEMLGDRLKKEGRHYFTYRNGGEKTPSLCITPDMRRWTAFGSTESGRNAISYYGYRKWNNPFPSGKDFVEAVKEVAQIAGILIEYEDGRKWTPTGYTGIPKIRQAPPMIPENAKKEIPILDRYFRRLMIEFPITPAHKSHLSSEKRKMNDRQIEARQYRSLTDNKQARYYAASKINKEFGEPEGIPGFMYVKGTTTGNYWTIGGKPGLLIPFRDIFNQIAGFQLRYDKPQIEIAVKGVENVKIHGAEEIKIVDGDTGTIIWDGKEEQLPVVLPDGVEIISKRRWYGWFASKSDLEKGILKGTSSGDPAPYHCAVPTSILEKWRPGQSVKEVMDTSTIWWGEGPLKGDVASDFTDDLHLQVAGVSSWRFLLQPTIKLKPNRVVIAFDADAQTKEESVGKAVLKCIEGARPLLKEHGIELAIYVWPEEAGKGIDDLFINGYKGQLFVI</sequence>
<dbReference type="InterPro" id="IPR036977">
    <property type="entry name" value="DNA_primase_Znf_CHC2"/>
</dbReference>
<dbReference type="EMBL" id="JAAOIW010000011">
    <property type="protein sequence ID" value="NHN33322.1"/>
    <property type="molecule type" value="Genomic_DNA"/>
</dbReference>
<dbReference type="Pfam" id="PF12965">
    <property type="entry name" value="DUF3854"/>
    <property type="match status" value="1"/>
</dbReference>
<feature type="domain" description="DUF3854" evidence="1">
    <location>
        <begin position="390"/>
        <end position="449"/>
    </location>
</feature>
<accession>A0ABX0JA35</accession>
<evidence type="ECO:0000259" key="1">
    <source>
        <dbReference type="Pfam" id="PF12965"/>
    </source>
</evidence>
<organism evidence="2 3">
    <name type="scientific">Paenibacillus agricola</name>
    <dbReference type="NCBI Taxonomy" id="2716264"/>
    <lineage>
        <taxon>Bacteria</taxon>
        <taxon>Bacillati</taxon>
        <taxon>Bacillota</taxon>
        <taxon>Bacilli</taxon>
        <taxon>Bacillales</taxon>
        <taxon>Paenibacillaceae</taxon>
        <taxon>Paenibacillus</taxon>
    </lineage>
</organism>
<protein>
    <submittedName>
        <fullName evidence="2">DUF3854 domain-containing protein</fullName>
    </submittedName>
</protein>
<dbReference type="SUPFAM" id="SSF57783">
    <property type="entry name" value="Zinc beta-ribbon"/>
    <property type="match status" value="1"/>
</dbReference>
<dbReference type="Proteomes" id="UP001165962">
    <property type="component" value="Unassembled WGS sequence"/>
</dbReference>
<reference evidence="2" key="1">
    <citation type="submission" date="2020-03" db="EMBL/GenBank/DDBJ databases">
        <title>Draft sequencing of Paenibacilllus sp. S3N08.</title>
        <authorList>
            <person name="Kim D.-U."/>
        </authorList>
    </citation>
    <scope>NUCLEOTIDE SEQUENCE</scope>
    <source>
        <strain evidence="2">S3N08</strain>
    </source>
</reference>
<dbReference type="Gene3D" id="3.90.580.10">
    <property type="entry name" value="Zinc finger, CHC2-type domain"/>
    <property type="match status" value="1"/>
</dbReference>
<comment type="caution">
    <text evidence="2">The sequence shown here is derived from an EMBL/GenBank/DDBJ whole genome shotgun (WGS) entry which is preliminary data.</text>
</comment>